<feature type="region of interest" description="Disordered" evidence="1">
    <location>
        <begin position="1"/>
        <end position="22"/>
    </location>
</feature>
<evidence type="ECO:0000256" key="1">
    <source>
        <dbReference type="SAM" id="MobiDB-lite"/>
    </source>
</evidence>
<dbReference type="Proteomes" id="UP000036608">
    <property type="component" value="Chromosome"/>
</dbReference>
<dbReference type="EMBL" id="CP011507">
    <property type="protein sequence ID" value="AKS10077.1"/>
    <property type="molecule type" value="Genomic_DNA"/>
</dbReference>
<proteinExistence type="predicted"/>
<reference evidence="2 3" key="1">
    <citation type="journal article" date="2015" name="Genome Announc.">
        <title>Complete Genome Sequence of the Rhizobacterium Pseudomonas trivialis Strain IHBB745 with Multiple Plant Growth-Promoting Activities and Tolerance to Desiccation and Alkalinity.</title>
        <authorList>
            <person name="Gulati A."/>
            <person name="Swarnkar M.K."/>
            <person name="Vyas P."/>
            <person name="Rahi P."/>
            <person name="Thakur R."/>
            <person name="Thakur N."/>
            <person name="Singh A.K."/>
        </authorList>
    </citation>
    <scope>NUCLEOTIDE SEQUENCE [LARGE SCALE GENOMIC DNA]</scope>
    <source>
        <strain evidence="3">745</strain>
    </source>
</reference>
<name>A0A0H5AZP5_9PSED</name>
<gene>
    <name evidence="2" type="ORF">AA957_01480</name>
</gene>
<accession>A0A0H5AZP5</accession>
<evidence type="ECO:0000313" key="2">
    <source>
        <dbReference type="EMBL" id="AKS10077.1"/>
    </source>
</evidence>
<evidence type="ECO:0000313" key="3">
    <source>
        <dbReference type="Proteomes" id="UP000036608"/>
    </source>
</evidence>
<reference evidence="3" key="2">
    <citation type="submission" date="2015-05" db="EMBL/GenBank/DDBJ databases">
        <authorList>
            <person name="Swarnkar M.K."/>
            <person name="Vyas P."/>
            <person name="Rahi P."/>
            <person name="Thakur R."/>
            <person name="Thakur N."/>
            <person name="Singh A.K."/>
            <person name="Gulati A."/>
        </authorList>
    </citation>
    <scope>NUCLEOTIDE SEQUENCE [LARGE SCALE GENOMIC DNA]</scope>
    <source>
        <strain evidence="3">745</strain>
    </source>
</reference>
<sequence>MRAAEQAQVREMNGRMGRPVGDHRSADRLIEQSPVLKSFLDNRDNYHLIDDLKRQVGDWTSTNPEARADAAYDLDKVLRFIDNLDDRYLNGSHSRNGKIDGFASNGYSLLDNSEASLLKEFSYKGYSLLRRLPT</sequence>
<dbReference type="KEGG" id="ptv:AA957_01480"/>
<dbReference type="PATRIC" id="fig|200450.3.peg.317"/>
<organism evidence="2 3">
    <name type="scientific">Pseudomonas trivialis</name>
    <dbReference type="NCBI Taxonomy" id="200450"/>
    <lineage>
        <taxon>Bacteria</taxon>
        <taxon>Pseudomonadati</taxon>
        <taxon>Pseudomonadota</taxon>
        <taxon>Gammaproteobacteria</taxon>
        <taxon>Pseudomonadales</taxon>
        <taxon>Pseudomonadaceae</taxon>
        <taxon>Pseudomonas</taxon>
    </lineage>
</organism>
<dbReference type="AlphaFoldDB" id="A0A0H5AZP5"/>
<protein>
    <submittedName>
        <fullName evidence="2">Uncharacterized protein</fullName>
    </submittedName>
</protein>